<dbReference type="RefSeq" id="WP_070054735.1">
    <property type="nucleotide sequence ID" value="NZ_FVZF01000037.1"/>
</dbReference>
<evidence type="ECO:0000313" key="1">
    <source>
        <dbReference type="EMBL" id="OEY72016.1"/>
    </source>
</evidence>
<reference evidence="1 2" key="1">
    <citation type="submission" date="2016-09" db="EMBL/GenBank/DDBJ databases">
        <title>Genome Sequence of Salegentibacter salarius,Isolated from a Marine Solar Saltern of the Yellow Sea in South Korea.</title>
        <authorList>
            <person name="Zheng Q."/>
            <person name="Liu Y."/>
        </authorList>
    </citation>
    <scope>NUCLEOTIDE SEQUENCE [LARGE SCALE GENOMIC DNA]</scope>
    <source>
        <strain evidence="1 2">KCTC 12974</strain>
    </source>
</reference>
<dbReference type="PROSITE" id="PS51257">
    <property type="entry name" value="PROKAR_LIPOPROTEIN"/>
    <property type="match status" value="1"/>
</dbReference>
<organism evidence="1 2">
    <name type="scientific">Salegentibacter salarius</name>
    <dbReference type="NCBI Taxonomy" id="435906"/>
    <lineage>
        <taxon>Bacteria</taxon>
        <taxon>Pseudomonadati</taxon>
        <taxon>Bacteroidota</taxon>
        <taxon>Flavobacteriia</taxon>
        <taxon>Flavobacteriales</taxon>
        <taxon>Flavobacteriaceae</taxon>
        <taxon>Salegentibacter</taxon>
    </lineage>
</organism>
<sequence length="164" mass="19349">MKLKMNFSYKILHFQINLLTILLIPVISLSLGSCSMGMTNPDSYQRNHDVYAVDFNPHNLTELEIFKMDEGDWVKYETVKNGQSDRYSIEVKDGFLTVTSHKNKMDVPTYQTWLDYARQELGYSVEDEYDIFTTIEEGYIYEIDLEEHPLIEGIKHRILMYDQK</sequence>
<proteinExistence type="predicted"/>
<evidence type="ECO:0000313" key="2">
    <source>
        <dbReference type="Proteomes" id="UP000176009"/>
    </source>
</evidence>
<comment type="caution">
    <text evidence="1">The sequence shown here is derived from an EMBL/GenBank/DDBJ whole genome shotgun (WGS) entry which is preliminary data.</text>
</comment>
<keyword evidence="2" id="KW-1185">Reference proteome</keyword>
<protein>
    <recommendedName>
        <fullName evidence="3">Beta-lactamase-inhibitor-like PepSY-like domain-containing protein</fullName>
    </recommendedName>
</protein>
<dbReference type="EMBL" id="MJBR01000027">
    <property type="protein sequence ID" value="OEY72016.1"/>
    <property type="molecule type" value="Genomic_DNA"/>
</dbReference>
<evidence type="ECO:0008006" key="3">
    <source>
        <dbReference type="Google" id="ProtNLM"/>
    </source>
</evidence>
<dbReference type="Proteomes" id="UP000176009">
    <property type="component" value="Unassembled WGS sequence"/>
</dbReference>
<gene>
    <name evidence="1" type="ORF">BHS39_14520</name>
</gene>
<name>A0ABX3BFQ6_9FLAO</name>
<accession>A0ABX3BFQ6</accession>